<keyword evidence="9" id="KW-1185">Reference proteome</keyword>
<keyword evidence="4 5" id="KW-0067">ATP-binding</keyword>
<evidence type="ECO:0000313" key="9">
    <source>
        <dbReference type="Proteomes" id="UP000318878"/>
    </source>
</evidence>
<comment type="function">
    <text evidence="6">Catalyzes the ATP-dependent conversion of 5-aminoimidazole ribonucleotide (AIR) and HCO(3)- to N5-carboxyaminoimidazole ribonucleotide (N5-CAIR).</text>
</comment>
<dbReference type="OrthoDB" id="9804625at2"/>
<dbReference type="Proteomes" id="UP000318878">
    <property type="component" value="Unassembled WGS sequence"/>
</dbReference>
<dbReference type="Gene3D" id="3.40.50.20">
    <property type="match status" value="1"/>
</dbReference>
<comment type="similarity">
    <text evidence="5 6">Belongs to the PurK/PurT family.</text>
</comment>
<dbReference type="PANTHER" id="PTHR11609:SF5">
    <property type="entry name" value="PHOSPHORIBOSYLAMINOIMIDAZOLE CARBOXYLASE"/>
    <property type="match status" value="1"/>
</dbReference>
<proteinExistence type="inferred from homology"/>
<accession>A0A5C5UWV7</accession>
<dbReference type="InterPro" id="IPR005875">
    <property type="entry name" value="PurK"/>
</dbReference>
<dbReference type="PROSITE" id="PS50975">
    <property type="entry name" value="ATP_GRASP"/>
    <property type="match status" value="1"/>
</dbReference>
<evidence type="ECO:0000313" key="8">
    <source>
        <dbReference type="EMBL" id="TWT30668.1"/>
    </source>
</evidence>
<dbReference type="InterPro" id="IPR016185">
    <property type="entry name" value="PreATP-grasp_dom_sf"/>
</dbReference>
<name>A0A5C5UWV7_9BACT</name>
<keyword evidence="3 5" id="KW-0658">Purine biosynthesis</keyword>
<keyword evidence="1 5" id="KW-0436">Ligase</keyword>
<dbReference type="NCBIfam" id="TIGR01161">
    <property type="entry name" value="purK"/>
    <property type="match status" value="1"/>
</dbReference>
<dbReference type="InterPro" id="IPR011761">
    <property type="entry name" value="ATP-grasp"/>
</dbReference>
<feature type="domain" description="ATP-grasp" evidence="7">
    <location>
        <begin position="111"/>
        <end position="296"/>
    </location>
</feature>
<evidence type="ECO:0000259" key="7">
    <source>
        <dbReference type="PROSITE" id="PS50975"/>
    </source>
</evidence>
<dbReference type="GO" id="GO:0005524">
    <property type="term" value="F:ATP binding"/>
    <property type="evidence" value="ECO:0007669"/>
    <property type="project" value="UniProtKB-UniRule"/>
</dbReference>
<dbReference type="GO" id="GO:0005829">
    <property type="term" value="C:cytosol"/>
    <property type="evidence" value="ECO:0007669"/>
    <property type="project" value="TreeGrafter"/>
</dbReference>
<comment type="subunit">
    <text evidence="5 6">Homodimer.</text>
</comment>
<feature type="binding site" evidence="5">
    <location>
        <begin position="181"/>
        <end position="184"/>
    </location>
    <ligand>
        <name>ATP</name>
        <dbReference type="ChEBI" id="CHEBI:30616"/>
    </ligand>
</feature>
<dbReference type="NCBIfam" id="NF004676">
    <property type="entry name" value="PRK06019.1-2"/>
    <property type="match status" value="1"/>
</dbReference>
<dbReference type="PANTHER" id="PTHR11609">
    <property type="entry name" value="PURINE BIOSYNTHESIS PROTEIN 6/7, PUR6/7"/>
    <property type="match status" value="1"/>
</dbReference>
<dbReference type="RefSeq" id="WP_146435298.1">
    <property type="nucleotide sequence ID" value="NZ_SJPF01000005.1"/>
</dbReference>
<dbReference type="InterPro" id="IPR013815">
    <property type="entry name" value="ATP_grasp_subdomain_1"/>
</dbReference>
<gene>
    <name evidence="5 6 8" type="primary">purK</name>
    <name evidence="8" type="ORF">Enr8_41890</name>
</gene>
<comment type="catalytic activity">
    <reaction evidence="5 6">
        <text>5-amino-1-(5-phospho-beta-D-ribosyl)imidazole + hydrogencarbonate + ATP = 5-carboxyamino-1-(5-phospho-D-ribosyl)imidazole + ADP + phosphate + 2 H(+)</text>
        <dbReference type="Rhea" id="RHEA:19317"/>
        <dbReference type="ChEBI" id="CHEBI:15378"/>
        <dbReference type="ChEBI" id="CHEBI:17544"/>
        <dbReference type="ChEBI" id="CHEBI:30616"/>
        <dbReference type="ChEBI" id="CHEBI:43474"/>
        <dbReference type="ChEBI" id="CHEBI:58730"/>
        <dbReference type="ChEBI" id="CHEBI:137981"/>
        <dbReference type="ChEBI" id="CHEBI:456216"/>
        <dbReference type="EC" id="6.3.4.18"/>
    </reaction>
</comment>
<evidence type="ECO:0000256" key="6">
    <source>
        <dbReference type="RuleBase" id="RU361200"/>
    </source>
</evidence>
<dbReference type="InterPro" id="IPR029752">
    <property type="entry name" value="D-isomer_DH_CS1"/>
</dbReference>
<dbReference type="NCBIfam" id="NF004679">
    <property type="entry name" value="PRK06019.1-5"/>
    <property type="match status" value="1"/>
</dbReference>
<dbReference type="InterPro" id="IPR011054">
    <property type="entry name" value="Rudment_hybrid_motif"/>
</dbReference>
<dbReference type="PROSITE" id="PS00065">
    <property type="entry name" value="D_2_HYDROXYACID_DH_1"/>
    <property type="match status" value="1"/>
</dbReference>
<dbReference type="Gene3D" id="3.30.470.20">
    <property type="entry name" value="ATP-grasp fold, B domain"/>
    <property type="match status" value="1"/>
</dbReference>
<comment type="caution">
    <text evidence="8">The sequence shown here is derived from an EMBL/GenBank/DDBJ whole genome shotgun (WGS) entry which is preliminary data.</text>
</comment>
<comment type="function">
    <text evidence="5">Catalyzes the ATP-dependent conversion of 5-aminoimidazole ribonucleotide (AIR) and HCO(3)(-) to N5-carboxyaminoimidazole ribonucleotide (N5-CAIR).</text>
</comment>
<evidence type="ECO:0000256" key="5">
    <source>
        <dbReference type="HAMAP-Rule" id="MF_01928"/>
    </source>
</evidence>
<dbReference type="EC" id="6.3.4.18" evidence="5 6"/>
<sequence>MTPIISPGATIGVLGSGQLGRMFTLAARRLGYHVHVFSPSKNTPAGQLADLEIQAPYDDFEAIESFARHVDVVTIEFENVNVEAIEVIQRFVPVRPGCRVLRTTQRRDNEKAFLAGIGVPVAPYASIRNLAELQSTSPELFPGILKTAGWGYDGKGQVRLSSIADAQLGWRSLGVQAAVLEKLIDFALEFSVIVARGANGEMAHYDPILNRHENHILSVSVSPSGLTLKIVKEAVEIAHSIAEQLDVVGVLCVEFFLTKDARVIVNELAPRPHNSGHLTIEAHATCQFEQQVRAVCGLPLGSTAQLRPAAMANLLGDLWMDGEPRWEVMHLMKNVKVHLYGKSEWREGRKMGHLTAQAESATAAEELVSIARQSLVSRRNESCPSPGLVDAEGSIILRGQA</sequence>
<evidence type="ECO:0000256" key="2">
    <source>
        <dbReference type="ARBA" id="ARBA00022741"/>
    </source>
</evidence>
<evidence type="ECO:0000256" key="4">
    <source>
        <dbReference type="ARBA" id="ARBA00022840"/>
    </source>
</evidence>
<feature type="binding site" evidence="5">
    <location>
        <position position="189"/>
    </location>
    <ligand>
        <name>ATP</name>
        <dbReference type="ChEBI" id="CHEBI:30616"/>
    </ligand>
</feature>
<organism evidence="8 9">
    <name type="scientific">Blastopirellula retiformator</name>
    <dbReference type="NCBI Taxonomy" id="2527970"/>
    <lineage>
        <taxon>Bacteria</taxon>
        <taxon>Pseudomonadati</taxon>
        <taxon>Planctomycetota</taxon>
        <taxon>Planctomycetia</taxon>
        <taxon>Pirellulales</taxon>
        <taxon>Pirellulaceae</taxon>
        <taxon>Blastopirellula</taxon>
    </lineage>
</organism>
<dbReference type="GO" id="GO:0034028">
    <property type="term" value="F:5-(carboxyamino)imidazole ribonucleotide synthase activity"/>
    <property type="evidence" value="ECO:0007669"/>
    <property type="project" value="UniProtKB-UniRule"/>
</dbReference>
<dbReference type="SUPFAM" id="SSF51246">
    <property type="entry name" value="Rudiment single hybrid motif"/>
    <property type="match status" value="1"/>
</dbReference>
<dbReference type="UniPathway" id="UPA00074">
    <property type="reaction ID" value="UER00942"/>
</dbReference>
<dbReference type="GO" id="GO:0004638">
    <property type="term" value="F:phosphoribosylaminoimidazole carboxylase activity"/>
    <property type="evidence" value="ECO:0007669"/>
    <property type="project" value="InterPro"/>
</dbReference>
<feature type="binding site" evidence="5">
    <location>
        <position position="146"/>
    </location>
    <ligand>
        <name>ATP</name>
        <dbReference type="ChEBI" id="CHEBI:30616"/>
    </ligand>
</feature>
<comment type="pathway">
    <text evidence="5 6">Purine metabolism; IMP biosynthesis via de novo pathway; 5-amino-1-(5-phospho-D-ribosyl)imidazole-4-carboxylate from 5-amino-1-(5-phospho-D-ribosyl)imidazole (N5-CAIR route): step 1/2.</text>
</comment>
<dbReference type="Pfam" id="PF22660">
    <property type="entry name" value="RS_preATP-grasp-like"/>
    <property type="match status" value="1"/>
</dbReference>
<dbReference type="InterPro" id="IPR003135">
    <property type="entry name" value="ATP-grasp_carboxylate-amine"/>
</dbReference>
<dbReference type="Gene3D" id="3.30.1490.20">
    <property type="entry name" value="ATP-grasp fold, A domain"/>
    <property type="match status" value="1"/>
</dbReference>
<dbReference type="SUPFAM" id="SSF52440">
    <property type="entry name" value="PreATP-grasp domain"/>
    <property type="match status" value="1"/>
</dbReference>
<dbReference type="EMBL" id="SJPF01000005">
    <property type="protein sequence ID" value="TWT30668.1"/>
    <property type="molecule type" value="Genomic_DNA"/>
</dbReference>
<dbReference type="GO" id="GO:0006189">
    <property type="term" value="P:'de novo' IMP biosynthetic process"/>
    <property type="evidence" value="ECO:0007669"/>
    <property type="project" value="UniProtKB-UniRule"/>
</dbReference>
<feature type="binding site" evidence="5">
    <location>
        <begin position="151"/>
        <end position="157"/>
    </location>
    <ligand>
        <name>ATP</name>
        <dbReference type="ChEBI" id="CHEBI:30616"/>
    </ligand>
</feature>
<dbReference type="InterPro" id="IPR040686">
    <property type="entry name" value="PurK_C"/>
</dbReference>
<dbReference type="SUPFAM" id="SSF56059">
    <property type="entry name" value="Glutathione synthetase ATP-binding domain-like"/>
    <property type="match status" value="1"/>
</dbReference>
<dbReference type="NCBIfam" id="NF004675">
    <property type="entry name" value="PRK06019.1-1"/>
    <property type="match status" value="1"/>
</dbReference>
<evidence type="ECO:0000256" key="1">
    <source>
        <dbReference type="ARBA" id="ARBA00022598"/>
    </source>
</evidence>
<dbReference type="AlphaFoldDB" id="A0A5C5UWV7"/>
<protein>
    <recommendedName>
        <fullName evidence="5 6">N5-carboxyaminoimidazole ribonucleotide synthase</fullName>
        <shortName evidence="5 6">N5-CAIR synthase</shortName>
        <ecNumber evidence="5 6">6.3.4.18</ecNumber>
    </recommendedName>
    <alternativeName>
        <fullName evidence="5 6">5-(carboxyamino)imidazole ribonucleotide synthetase</fullName>
    </alternativeName>
</protein>
<reference evidence="8 9" key="1">
    <citation type="submission" date="2019-02" db="EMBL/GenBank/DDBJ databases">
        <title>Deep-cultivation of Planctomycetes and their phenomic and genomic characterization uncovers novel biology.</title>
        <authorList>
            <person name="Wiegand S."/>
            <person name="Jogler M."/>
            <person name="Boedeker C."/>
            <person name="Pinto D."/>
            <person name="Vollmers J."/>
            <person name="Rivas-Marin E."/>
            <person name="Kohn T."/>
            <person name="Peeters S.H."/>
            <person name="Heuer A."/>
            <person name="Rast P."/>
            <person name="Oberbeckmann S."/>
            <person name="Bunk B."/>
            <person name="Jeske O."/>
            <person name="Meyerdierks A."/>
            <person name="Storesund J.E."/>
            <person name="Kallscheuer N."/>
            <person name="Luecker S."/>
            <person name="Lage O.M."/>
            <person name="Pohl T."/>
            <person name="Merkel B.J."/>
            <person name="Hornburger P."/>
            <person name="Mueller R.-W."/>
            <person name="Bruemmer F."/>
            <person name="Labrenz M."/>
            <person name="Spormann A.M."/>
            <person name="Op Den Camp H."/>
            <person name="Overmann J."/>
            <person name="Amann R."/>
            <person name="Jetten M.S.M."/>
            <person name="Mascher T."/>
            <person name="Medema M.H."/>
            <person name="Devos D.P."/>
            <person name="Kaster A.-K."/>
            <person name="Ovreas L."/>
            <person name="Rohde M."/>
            <person name="Galperin M.Y."/>
            <person name="Jogler C."/>
        </authorList>
    </citation>
    <scope>NUCLEOTIDE SEQUENCE [LARGE SCALE GENOMIC DNA]</scope>
    <source>
        <strain evidence="8 9">Enr8</strain>
    </source>
</reference>
<dbReference type="HAMAP" id="MF_01928">
    <property type="entry name" value="PurK"/>
    <property type="match status" value="1"/>
</dbReference>
<dbReference type="GO" id="GO:0046872">
    <property type="term" value="F:metal ion binding"/>
    <property type="evidence" value="ECO:0007669"/>
    <property type="project" value="InterPro"/>
</dbReference>
<feature type="binding site" evidence="5">
    <location>
        <begin position="266"/>
        <end position="267"/>
    </location>
    <ligand>
        <name>ATP</name>
        <dbReference type="ChEBI" id="CHEBI:30616"/>
    </ligand>
</feature>
<dbReference type="NCBIfam" id="NF004677">
    <property type="entry name" value="PRK06019.1-3"/>
    <property type="match status" value="1"/>
</dbReference>
<feature type="binding site" evidence="5">
    <location>
        <position position="212"/>
    </location>
    <ligand>
        <name>ATP</name>
        <dbReference type="ChEBI" id="CHEBI:30616"/>
    </ligand>
</feature>
<dbReference type="InterPro" id="IPR054350">
    <property type="entry name" value="PurT/PurK_preATP-grasp"/>
</dbReference>
<feature type="binding site" evidence="5">
    <location>
        <position position="107"/>
    </location>
    <ligand>
        <name>ATP</name>
        <dbReference type="ChEBI" id="CHEBI:30616"/>
    </ligand>
</feature>
<dbReference type="Pfam" id="PF17769">
    <property type="entry name" value="PurK_C"/>
    <property type="match status" value="1"/>
</dbReference>
<dbReference type="Pfam" id="PF02222">
    <property type="entry name" value="ATP-grasp"/>
    <property type="match status" value="1"/>
</dbReference>
<dbReference type="FunFam" id="3.40.50.20:FF:000016">
    <property type="entry name" value="N5-carboxyaminoimidazole ribonucleotide synthase"/>
    <property type="match status" value="1"/>
</dbReference>
<evidence type="ECO:0000256" key="3">
    <source>
        <dbReference type="ARBA" id="ARBA00022755"/>
    </source>
</evidence>
<keyword evidence="2 5" id="KW-0547">Nucleotide-binding</keyword>